<gene>
    <name evidence="1" type="ORF">RRG08_062513</name>
</gene>
<evidence type="ECO:0000313" key="1">
    <source>
        <dbReference type="EMBL" id="KAK3772831.1"/>
    </source>
</evidence>
<sequence>MLIPKLLWPLMVYEICSTTIETIKARIYTFTRRWLGVSSGFMDVAMNCRKTKLRSIFEKYKCGKARLCSMLADYEVVVVIVRTVQPTIKTGKKWKVVEAVYQAREYN</sequence>
<dbReference type="Proteomes" id="UP001283361">
    <property type="component" value="Unassembled WGS sequence"/>
</dbReference>
<accession>A0AAE1DJE7</accession>
<dbReference type="EMBL" id="JAWDGP010003593">
    <property type="protein sequence ID" value="KAK3772831.1"/>
    <property type="molecule type" value="Genomic_DNA"/>
</dbReference>
<comment type="caution">
    <text evidence="1">The sequence shown here is derived from an EMBL/GenBank/DDBJ whole genome shotgun (WGS) entry which is preliminary data.</text>
</comment>
<evidence type="ECO:0000313" key="2">
    <source>
        <dbReference type="Proteomes" id="UP001283361"/>
    </source>
</evidence>
<keyword evidence="2" id="KW-1185">Reference proteome</keyword>
<name>A0AAE1DJE7_9GAST</name>
<organism evidence="1 2">
    <name type="scientific">Elysia crispata</name>
    <name type="common">lettuce slug</name>
    <dbReference type="NCBI Taxonomy" id="231223"/>
    <lineage>
        <taxon>Eukaryota</taxon>
        <taxon>Metazoa</taxon>
        <taxon>Spiralia</taxon>
        <taxon>Lophotrochozoa</taxon>
        <taxon>Mollusca</taxon>
        <taxon>Gastropoda</taxon>
        <taxon>Heterobranchia</taxon>
        <taxon>Euthyneura</taxon>
        <taxon>Panpulmonata</taxon>
        <taxon>Sacoglossa</taxon>
        <taxon>Placobranchoidea</taxon>
        <taxon>Plakobranchidae</taxon>
        <taxon>Elysia</taxon>
    </lineage>
</organism>
<protein>
    <submittedName>
        <fullName evidence="1">Uncharacterized protein</fullName>
    </submittedName>
</protein>
<proteinExistence type="predicted"/>
<reference evidence="1" key="1">
    <citation type="journal article" date="2023" name="G3 (Bethesda)">
        <title>A reference genome for the long-term kleptoplast-retaining sea slug Elysia crispata morphotype clarki.</title>
        <authorList>
            <person name="Eastman K.E."/>
            <person name="Pendleton A.L."/>
            <person name="Shaikh M.A."/>
            <person name="Suttiyut T."/>
            <person name="Ogas R."/>
            <person name="Tomko P."/>
            <person name="Gavelis G."/>
            <person name="Widhalm J.R."/>
            <person name="Wisecaver J.H."/>
        </authorList>
    </citation>
    <scope>NUCLEOTIDE SEQUENCE</scope>
    <source>
        <strain evidence="1">ECLA1</strain>
    </source>
</reference>
<dbReference type="AlphaFoldDB" id="A0AAE1DJE7"/>